<evidence type="ECO:0000259" key="8">
    <source>
        <dbReference type="Pfam" id="PF02225"/>
    </source>
</evidence>
<evidence type="ECO:0000256" key="2">
    <source>
        <dbReference type="ARBA" id="ARBA00022692"/>
    </source>
</evidence>
<dbReference type="InterPro" id="IPR044744">
    <property type="entry name" value="ZNRF4/RNF13/RNF167_PA"/>
</dbReference>
<reference evidence="10" key="1">
    <citation type="submission" date="2018-12" db="EMBL/GenBank/DDBJ databases">
        <authorList>
            <person name="Yazar S."/>
        </authorList>
    </citation>
    <scope>NUCLEOTIDE SEQUENCE [LARGE SCALE GENOMIC DNA]</scope>
</reference>
<evidence type="ECO:0000313" key="9">
    <source>
        <dbReference type="Ensembl" id="ENSVURP00010016850.1"/>
    </source>
</evidence>
<dbReference type="Gene3D" id="3.50.30.30">
    <property type="match status" value="1"/>
</dbReference>
<name>A0A4X2L5A4_VOMUR</name>
<accession>A0A4X2L5A4</accession>
<organism evidence="9 10">
    <name type="scientific">Vombatus ursinus</name>
    <name type="common">Common wombat</name>
    <dbReference type="NCBI Taxonomy" id="29139"/>
    <lineage>
        <taxon>Eukaryota</taxon>
        <taxon>Metazoa</taxon>
        <taxon>Chordata</taxon>
        <taxon>Craniata</taxon>
        <taxon>Vertebrata</taxon>
        <taxon>Euteleostomi</taxon>
        <taxon>Mammalia</taxon>
        <taxon>Metatheria</taxon>
        <taxon>Diprotodontia</taxon>
        <taxon>Vombatidae</taxon>
        <taxon>Vombatus</taxon>
    </lineage>
</organism>
<keyword evidence="10" id="KW-1185">Reference proteome</keyword>
<dbReference type="InterPro" id="IPR003137">
    <property type="entry name" value="PA_domain"/>
</dbReference>
<feature type="domain" description="PA" evidence="8">
    <location>
        <begin position="52"/>
        <end position="114"/>
    </location>
</feature>
<proteinExistence type="predicted"/>
<dbReference type="GO" id="GO:0005737">
    <property type="term" value="C:cytoplasm"/>
    <property type="evidence" value="ECO:0007669"/>
    <property type="project" value="UniProtKB-ARBA"/>
</dbReference>
<evidence type="ECO:0000313" key="10">
    <source>
        <dbReference type="Proteomes" id="UP000314987"/>
    </source>
</evidence>
<reference evidence="9" key="3">
    <citation type="submission" date="2025-09" db="UniProtKB">
        <authorList>
            <consortium name="Ensembl"/>
        </authorList>
    </citation>
    <scope>IDENTIFICATION</scope>
</reference>
<keyword evidence="4" id="KW-0863">Zinc-finger</keyword>
<sequence length="124" mass="13769">HSPLPAPLPQVIKMLLSTGMLMFKDISHKLKTNAYEPIAPPPLKDNSSSAFTVLIRRFDCNFDIKVLYAQKMGYKAAIVHNVESDDLISMVSKSIGILKKIDIPSVFIGEASANSVKNEFTYEK</sequence>
<dbReference type="Pfam" id="PF02225">
    <property type="entry name" value="PA"/>
    <property type="match status" value="1"/>
</dbReference>
<keyword evidence="3" id="KW-0479">Metal-binding</keyword>
<dbReference type="AlphaFoldDB" id="A0A4X2L5A4"/>
<dbReference type="Ensembl" id="ENSVURT00010019148.1">
    <property type="protein sequence ID" value="ENSVURP00010016850.1"/>
    <property type="gene ID" value="ENSVURG00010012899.1"/>
</dbReference>
<dbReference type="STRING" id="29139.ENSVURP00010016850"/>
<dbReference type="CDD" id="cd02123">
    <property type="entry name" value="PA_C_RZF_like"/>
    <property type="match status" value="1"/>
</dbReference>
<dbReference type="OMA" id="MVWNDEE"/>
<keyword evidence="7" id="KW-0472">Membrane</keyword>
<evidence type="ECO:0000256" key="1">
    <source>
        <dbReference type="ARBA" id="ARBA00004370"/>
    </source>
</evidence>
<dbReference type="GO" id="GO:0008270">
    <property type="term" value="F:zinc ion binding"/>
    <property type="evidence" value="ECO:0007669"/>
    <property type="project" value="UniProtKB-KW"/>
</dbReference>
<reference evidence="9" key="2">
    <citation type="submission" date="2025-08" db="UniProtKB">
        <authorList>
            <consortium name="Ensembl"/>
        </authorList>
    </citation>
    <scope>IDENTIFICATION</scope>
</reference>
<keyword evidence="6" id="KW-1133">Transmembrane helix</keyword>
<evidence type="ECO:0000256" key="3">
    <source>
        <dbReference type="ARBA" id="ARBA00022723"/>
    </source>
</evidence>
<comment type="subcellular location">
    <subcellularLocation>
        <location evidence="1">Membrane</location>
    </subcellularLocation>
</comment>
<keyword evidence="5" id="KW-0862">Zinc</keyword>
<evidence type="ECO:0000256" key="6">
    <source>
        <dbReference type="ARBA" id="ARBA00022989"/>
    </source>
</evidence>
<evidence type="ECO:0000256" key="5">
    <source>
        <dbReference type="ARBA" id="ARBA00022833"/>
    </source>
</evidence>
<evidence type="ECO:0000256" key="7">
    <source>
        <dbReference type="ARBA" id="ARBA00023136"/>
    </source>
</evidence>
<keyword evidence="2" id="KW-0812">Transmembrane</keyword>
<dbReference type="GO" id="GO:0016020">
    <property type="term" value="C:membrane"/>
    <property type="evidence" value="ECO:0007669"/>
    <property type="project" value="UniProtKB-SubCell"/>
</dbReference>
<evidence type="ECO:0000256" key="4">
    <source>
        <dbReference type="ARBA" id="ARBA00022771"/>
    </source>
</evidence>
<protein>
    <recommendedName>
        <fullName evidence="8">PA domain-containing protein</fullName>
    </recommendedName>
</protein>
<dbReference type="GeneTree" id="ENSGT00940000154942"/>
<dbReference type="Proteomes" id="UP000314987">
    <property type="component" value="Unassembled WGS sequence"/>
</dbReference>